<dbReference type="InterPro" id="IPR010443">
    <property type="entry name" value="Restrct_endonuc_II_Tsp45I"/>
</dbReference>
<organism evidence="1 2">
    <name type="scientific">Zestosphaera tikiterensis</name>
    <dbReference type="NCBI Taxonomy" id="1973259"/>
    <lineage>
        <taxon>Archaea</taxon>
        <taxon>Thermoproteota</taxon>
        <taxon>Thermoprotei</taxon>
        <taxon>Desulfurococcales</taxon>
        <taxon>Desulfurococcaceae</taxon>
        <taxon>Zestosphaera</taxon>
    </lineage>
</organism>
<dbReference type="EMBL" id="NBVN01000007">
    <property type="protein sequence ID" value="PUA31713.1"/>
    <property type="molecule type" value="Genomic_DNA"/>
</dbReference>
<reference evidence="1 2" key="1">
    <citation type="journal article" date="2018" name="Syst. Appl. Microbiol.">
        <title>A new symbiotic nanoarchaeote (Candidatus Nanoclepta minutus) and its host (Zestosphaera tikiterensis gen. nov., sp. nov.) from a New Zealand hot spring.</title>
        <authorList>
            <person name="St John E."/>
            <person name="Liu Y."/>
            <person name="Podar M."/>
            <person name="Stott M.B."/>
            <person name="Meneghin J."/>
            <person name="Chen Z."/>
            <person name="Lagutin K."/>
            <person name="Mitchell K."/>
            <person name="Reysenbach A.L."/>
        </authorList>
    </citation>
    <scope>NUCLEOTIDE SEQUENCE [LARGE SCALE GENOMIC DNA]</scope>
    <source>
        <strain evidence="1">NZ3</strain>
    </source>
</reference>
<protein>
    <submittedName>
        <fullName evidence="1">Uncharacterized protein</fullName>
    </submittedName>
</protein>
<name>A0A2R7Y2L0_9CREN</name>
<gene>
    <name evidence="1" type="ORF">B7O98_08810</name>
</gene>
<sequence>MGGLLLLDRLNPWTLKTWELAQKSNYLDKLLEIYPAELPPERPLPNNVKNQIVRLYQSEKYEDLVTLLISLKDYPFPIEHPYAALLRHLGDSNRKKVISCNPQIIRILAEATASLGLDNIIRGVERPKDINRMLGAKFKEWINRKFRKEPFNVVNNPNQLLECRSNEICIYAGSDESIADFIKNRLGLKEPEQGFFNRDVIAKVKDIYIVGEARFLSTPGGSQNRDLGNTLNFVEKMEEMLRVMKGVKIKGIALIDGIVWYYKKYTDRVIKVAVGDKVVMSALFLEEYLLDTFEELSQPFR</sequence>
<accession>A0A2R7Y2L0</accession>
<dbReference type="Proteomes" id="UP000244093">
    <property type="component" value="Unassembled WGS sequence"/>
</dbReference>
<evidence type="ECO:0000313" key="2">
    <source>
        <dbReference type="Proteomes" id="UP000244093"/>
    </source>
</evidence>
<evidence type="ECO:0000313" key="1">
    <source>
        <dbReference type="EMBL" id="PUA31713.1"/>
    </source>
</evidence>
<dbReference type="AlphaFoldDB" id="A0A2R7Y2L0"/>
<comment type="caution">
    <text evidence="1">The sequence shown here is derived from an EMBL/GenBank/DDBJ whole genome shotgun (WGS) entry which is preliminary data.</text>
</comment>
<dbReference type="Pfam" id="PF06300">
    <property type="entry name" value="Tsp45I"/>
    <property type="match status" value="1"/>
</dbReference>
<proteinExistence type="predicted"/>